<dbReference type="AlphaFoldDB" id="B5EI75"/>
<protein>
    <submittedName>
        <fullName evidence="2">Uncharacterized protein</fullName>
    </submittedName>
</protein>
<evidence type="ECO:0000313" key="3">
    <source>
        <dbReference type="Proteomes" id="UP000008825"/>
    </source>
</evidence>
<dbReference type="PANTHER" id="PTHR34351">
    <property type="entry name" value="SLR1927 PROTEIN-RELATED"/>
    <property type="match status" value="1"/>
</dbReference>
<evidence type="ECO:0000256" key="1">
    <source>
        <dbReference type="SAM" id="Phobius"/>
    </source>
</evidence>
<dbReference type="Proteomes" id="UP000008825">
    <property type="component" value="Chromosome"/>
</dbReference>
<proteinExistence type="predicted"/>
<dbReference type="EMBL" id="CP001124">
    <property type="protein sequence ID" value="ACH38339.2"/>
    <property type="molecule type" value="Genomic_DNA"/>
</dbReference>
<evidence type="ECO:0000313" key="2">
    <source>
        <dbReference type="EMBL" id="ACH38339.2"/>
    </source>
</evidence>
<dbReference type="KEGG" id="gbm:Gbem_1320"/>
<dbReference type="PANTHER" id="PTHR34351:SF1">
    <property type="entry name" value="SLR1927 PROTEIN"/>
    <property type="match status" value="1"/>
</dbReference>
<keyword evidence="1" id="KW-1133">Transmembrane helix</keyword>
<feature type="transmembrane region" description="Helical" evidence="1">
    <location>
        <begin position="31"/>
        <end position="51"/>
    </location>
</feature>
<accession>B5EI75</accession>
<name>B5EI75_CITBB</name>
<sequence length="291" mass="31351">MKLTKGGGLYIAATLLLGVSAVNTGNNLLFLIVAAMLGFMAVTGVLGWLNLRGLSARVQLPDEVYAGTTTPLSVHLENRKKLLPSFLIDIGVSSGFVWFLMLQPRRPESASLFLTFSSRGSSSLPSAVISSRFPVNFFIRYSRIDLPATFIVFPAPRPLGLALQGGKPDTGEAVAAAAPGYEGDLAKISDYRGGEPLKLIHWRLSAKHDVFKVKELSATAGEPLTLDLERIPGRDLEQRLCACCFLVNRLVKGGRQVGLRLGEKVIAPAAPTRGHRLKLLGELALYGEAKD</sequence>
<gene>
    <name evidence="2" type="ordered locus">Gbem_1320</name>
</gene>
<keyword evidence="3" id="KW-1185">Reference proteome</keyword>
<keyword evidence="1" id="KW-0812">Transmembrane</keyword>
<dbReference type="STRING" id="404380.Gbem_1320"/>
<feature type="transmembrane region" description="Helical" evidence="1">
    <location>
        <begin position="82"/>
        <end position="101"/>
    </location>
</feature>
<keyword evidence="1" id="KW-0472">Membrane</keyword>
<organism evidence="2 3">
    <name type="scientific">Citrifermentans bemidjiense (strain ATCC BAA-1014 / DSM 16622 / JCM 12645 / Bem)</name>
    <name type="common">Geobacter bemidjiensis</name>
    <dbReference type="NCBI Taxonomy" id="404380"/>
    <lineage>
        <taxon>Bacteria</taxon>
        <taxon>Pseudomonadati</taxon>
        <taxon>Thermodesulfobacteriota</taxon>
        <taxon>Desulfuromonadia</taxon>
        <taxon>Geobacterales</taxon>
        <taxon>Geobacteraceae</taxon>
        <taxon>Citrifermentans</taxon>
    </lineage>
</organism>
<reference evidence="2 3" key="1">
    <citation type="submission" date="2008-07" db="EMBL/GenBank/DDBJ databases">
        <title>Complete sequence of Geobacter bemidjiensis BEM.</title>
        <authorList>
            <consortium name="US DOE Joint Genome Institute"/>
            <person name="Lucas S."/>
            <person name="Copeland A."/>
            <person name="Lapidus A."/>
            <person name="Glavina del Rio T."/>
            <person name="Dalin E."/>
            <person name="Tice H."/>
            <person name="Bruce D."/>
            <person name="Goodwin L."/>
            <person name="Pitluck S."/>
            <person name="Kiss H."/>
            <person name="Brettin T."/>
            <person name="Detter J.C."/>
            <person name="Han C."/>
            <person name="Kuske C.R."/>
            <person name="Schmutz J."/>
            <person name="Larimer F."/>
            <person name="Land M."/>
            <person name="Hauser L."/>
            <person name="Kyrpides N."/>
            <person name="Lykidis A."/>
            <person name="Lovley D."/>
            <person name="Richardson P."/>
        </authorList>
    </citation>
    <scope>NUCLEOTIDE SEQUENCE [LARGE SCALE GENOMIC DNA]</scope>
    <source>
        <strain evidence="3">ATCC BAA-1014 / DSM 16622 / JCM 12645 / Bem</strain>
    </source>
</reference>
<reference evidence="2 3" key="2">
    <citation type="journal article" date="2010" name="BMC Genomics">
        <title>The genome of Geobacter bemidjiensis, exemplar for the subsurface clade of Geobacter species that predominate in Fe(III)-reducing subsurface environments.</title>
        <authorList>
            <person name="Aklujkar M."/>
            <person name="Young N.D."/>
            <person name="Holmes D."/>
            <person name="Chavan M."/>
            <person name="Risso C."/>
            <person name="Kiss H.E."/>
            <person name="Han C.S."/>
            <person name="Land M.L."/>
            <person name="Lovley D.R."/>
        </authorList>
    </citation>
    <scope>NUCLEOTIDE SEQUENCE [LARGE SCALE GENOMIC DNA]</scope>
    <source>
        <strain evidence="3">ATCC BAA-1014 / DSM 16622 / JCM 12645 / Bem</strain>
    </source>
</reference>
<dbReference type="eggNOG" id="COG1721">
    <property type="taxonomic scope" value="Bacteria"/>
</dbReference>
<dbReference type="HOGENOM" id="CLU_054568_1_0_7"/>